<keyword evidence="4 9" id="KW-0547">Nucleotide-binding</keyword>
<keyword evidence="3" id="KW-0808">Transferase</keyword>
<evidence type="ECO:0000313" key="11">
    <source>
        <dbReference type="EMBL" id="EGF76332.1"/>
    </source>
</evidence>
<organism evidence="11 12">
    <name type="scientific">Batrachochytrium dendrobatidis (strain JAM81 / FGSC 10211)</name>
    <name type="common">Frog chytrid fungus</name>
    <dbReference type="NCBI Taxonomy" id="684364"/>
    <lineage>
        <taxon>Eukaryota</taxon>
        <taxon>Fungi</taxon>
        <taxon>Fungi incertae sedis</taxon>
        <taxon>Chytridiomycota</taxon>
        <taxon>Chytridiomycota incertae sedis</taxon>
        <taxon>Chytridiomycetes</taxon>
        <taxon>Rhizophydiales</taxon>
        <taxon>Rhizophydiales incertae sedis</taxon>
        <taxon>Batrachochytrium</taxon>
    </lineage>
</organism>
<evidence type="ECO:0000256" key="8">
    <source>
        <dbReference type="ARBA" id="ARBA00048679"/>
    </source>
</evidence>
<dbReference type="STRING" id="684364.F4PEP4"/>
<accession>F4PEP4</accession>
<evidence type="ECO:0000256" key="7">
    <source>
        <dbReference type="ARBA" id="ARBA00047899"/>
    </source>
</evidence>
<dbReference type="InterPro" id="IPR011009">
    <property type="entry name" value="Kinase-like_dom_sf"/>
</dbReference>
<dbReference type="Proteomes" id="UP000007241">
    <property type="component" value="Unassembled WGS sequence"/>
</dbReference>
<dbReference type="GO" id="GO:0005524">
    <property type="term" value="F:ATP binding"/>
    <property type="evidence" value="ECO:0007669"/>
    <property type="project" value="UniProtKB-UniRule"/>
</dbReference>
<comment type="catalytic activity">
    <reaction evidence="7">
        <text>L-threonyl-[protein] + ATP = O-phospho-L-threonyl-[protein] + ADP + H(+)</text>
        <dbReference type="Rhea" id="RHEA:46608"/>
        <dbReference type="Rhea" id="RHEA-COMP:11060"/>
        <dbReference type="Rhea" id="RHEA-COMP:11605"/>
        <dbReference type="ChEBI" id="CHEBI:15378"/>
        <dbReference type="ChEBI" id="CHEBI:30013"/>
        <dbReference type="ChEBI" id="CHEBI:30616"/>
        <dbReference type="ChEBI" id="CHEBI:61977"/>
        <dbReference type="ChEBI" id="CHEBI:456216"/>
        <dbReference type="EC" id="2.7.11.1"/>
    </reaction>
</comment>
<dbReference type="Gene3D" id="3.30.200.20">
    <property type="entry name" value="Phosphorylase Kinase, domain 1"/>
    <property type="match status" value="1"/>
</dbReference>
<evidence type="ECO:0000256" key="9">
    <source>
        <dbReference type="PROSITE-ProRule" id="PRU10141"/>
    </source>
</evidence>
<dbReference type="GeneID" id="18236983"/>
<keyword evidence="2" id="KW-0723">Serine/threonine-protein kinase</keyword>
<dbReference type="AlphaFoldDB" id="F4PEP4"/>
<evidence type="ECO:0000313" key="12">
    <source>
        <dbReference type="Proteomes" id="UP000007241"/>
    </source>
</evidence>
<dbReference type="InterPro" id="IPR000719">
    <property type="entry name" value="Prot_kinase_dom"/>
</dbReference>
<evidence type="ECO:0000256" key="4">
    <source>
        <dbReference type="ARBA" id="ARBA00022741"/>
    </source>
</evidence>
<comment type="catalytic activity">
    <reaction evidence="8">
        <text>L-seryl-[protein] + ATP = O-phospho-L-seryl-[protein] + ADP + H(+)</text>
        <dbReference type="Rhea" id="RHEA:17989"/>
        <dbReference type="Rhea" id="RHEA-COMP:9863"/>
        <dbReference type="Rhea" id="RHEA-COMP:11604"/>
        <dbReference type="ChEBI" id="CHEBI:15378"/>
        <dbReference type="ChEBI" id="CHEBI:29999"/>
        <dbReference type="ChEBI" id="CHEBI:30616"/>
        <dbReference type="ChEBI" id="CHEBI:83421"/>
        <dbReference type="ChEBI" id="CHEBI:456216"/>
        <dbReference type="EC" id="2.7.11.1"/>
    </reaction>
</comment>
<evidence type="ECO:0000256" key="1">
    <source>
        <dbReference type="ARBA" id="ARBA00012513"/>
    </source>
</evidence>
<feature type="domain" description="Protein kinase" evidence="10">
    <location>
        <begin position="21"/>
        <end position="294"/>
    </location>
</feature>
<keyword evidence="12" id="KW-1185">Reference proteome</keyword>
<gene>
    <name evidence="11" type="ORF">BATDEDRAFT_14950</name>
</gene>
<sequence length="381" mass="43703">MGCGVSSTVAHSHKPVSIDHFYICEVLGKGAFGKVCVIKRKTDNHLFALKYTQKKKAFDEKAIQHVVQERNILEEIRHALICGLRYSFQDEEFMYMVLDFISGGDLRYHIKSRLWNQEETRFLIAEISCALKYLHSHNIIHRDIKPDASGFTIFIGASNILLDSAGHAHLSDFNIAIRQIDGKSLRYVAGTEPCKFNYMAPEMISGMGYHSSVDWWSLGVIMFEMVCGERPFRSKIRRELIRRAKFKFPILPPGSGIVTDLVKSVITGFLQLNPRERLGYETKGFSLLQNHLLFNGINWLMIDNKTAKPVFVPDMSLINFKTDADVNDLVKFVNRKRICSDRYKTPLVFQSFTVSLNTFIMSGLWCLYRDDLNSRLLRIGL</sequence>
<feature type="binding site" evidence="9">
    <location>
        <position position="50"/>
    </location>
    <ligand>
        <name>ATP</name>
        <dbReference type="ChEBI" id="CHEBI:30616"/>
    </ligand>
</feature>
<dbReference type="FunFam" id="1.10.510.10:FF:000469">
    <property type="entry name" value="Serine/threonine-protein kinase 32B"/>
    <property type="match status" value="1"/>
</dbReference>
<dbReference type="PANTHER" id="PTHR24356:SF422">
    <property type="entry name" value="PROTEIN KINASE DOMAIN-CONTAINING PROTEIN"/>
    <property type="match status" value="1"/>
</dbReference>
<keyword evidence="6 9" id="KW-0067">ATP-binding</keyword>
<dbReference type="OrthoDB" id="354826at2759"/>
<dbReference type="InParanoid" id="F4PEP4"/>
<reference evidence="11 12" key="1">
    <citation type="submission" date="2009-12" db="EMBL/GenBank/DDBJ databases">
        <title>The draft genome of Batrachochytrium dendrobatidis.</title>
        <authorList>
            <consortium name="US DOE Joint Genome Institute (JGI-PGF)"/>
            <person name="Kuo A."/>
            <person name="Salamov A."/>
            <person name="Schmutz J."/>
            <person name="Lucas S."/>
            <person name="Pitluck S."/>
            <person name="Rosenblum E."/>
            <person name="Stajich J."/>
            <person name="Eisen M."/>
            <person name="Grigoriev I.V."/>
        </authorList>
    </citation>
    <scope>NUCLEOTIDE SEQUENCE [LARGE SCALE GENOMIC DNA]</scope>
    <source>
        <strain evidence="12">JAM81 / FGSC 10211</strain>
    </source>
</reference>
<evidence type="ECO:0000256" key="3">
    <source>
        <dbReference type="ARBA" id="ARBA00022679"/>
    </source>
</evidence>
<dbReference type="GO" id="GO:0004674">
    <property type="term" value="F:protein serine/threonine kinase activity"/>
    <property type="evidence" value="ECO:0000318"/>
    <property type="project" value="GO_Central"/>
</dbReference>
<dbReference type="GO" id="GO:0035556">
    <property type="term" value="P:intracellular signal transduction"/>
    <property type="evidence" value="ECO:0000318"/>
    <property type="project" value="GO_Central"/>
</dbReference>
<keyword evidence="5" id="KW-0418">Kinase</keyword>
<dbReference type="PROSITE" id="PS50011">
    <property type="entry name" value="PROTEIN_KINASE_DOM"/>
    <property type="match status" value="1"/>
</dbReference>
<name>F4PEP4_BATDJ</name>
<dbReference type="Gene3D" id="1.10.510.10">
    <property type="entry name" value="Transferase(Phosphotransferase) domain 1"/>
    <property type="match status" value="1"/>
</dbReference>
<dbReference type="EC" id="2.7.11.1" evidence="1"/>
<evidence type="ECO:0000259" key="10">
    <source>
        <dbReference type="PROSITE" id="PS50011"/>
    </source>
</evidence>
<evidence type="ECO:0000256" key="6">
    <source>
        <dbReference type="ARBA" id="ARBA00022840"/>
    </source>
</evidence>
<proteinExistence type="predicted"/>
<dbReference type="Pfam" id="PF00069">
    <property type="entry name" value="Pkinase"/>
    <property type="match status" value="1"/>
</dbReference>
<dbReference type="RefSeq" id="XP_006683038.1">
    <property type="nucleotide sequence ID" value="XM_006682975.1"/>
</dbReference>
<protein>
    <recommendedName>
        <fullName evidence="1">non-specific serine/threonine protein kinase</fullName>
        <ecNumber evidence="1">2.7.11.1</ecNumber>
    </recommendedName>
</protein>
<dbReference type="SUPFAM" id="SSF56112">
    <property type="entry name" value="Protein kinase-like (PK-like)"/>
    <property type="match status" value="1"/>
</dbReference>
<dbReference type="PANTHER" id="PTHR24356">
    <property type="entry name" value="SERINE/THREONINE-PROTEIN KINASE"/>
    <property type="match status" value="1"/>
</dbReference>
<dbReference type="EMBL" id="GL882898">
    <property type="protein sequence ID" value="EGF76332.1"/>
    <property type="molecule type" value="Genomic_DNA"/>
</dbReference>
<evidence type="ECO:0000256" key="5">
    <source>
        <dbReference type="ARBA" id="ARBA00022777"/>
    </source>
</evidence>
<evidence type="ECO:0000256" key="2">
    <source>
        <dbReference type="ARBA" id="ARBA00022527"/>
    </source>
</evidence>
<dbReference type="OMA" id="MENEYHA"/>
<dbReference type="InterPro" id="IPR050236">
    <property type="entry name" value="Ser_Thr_kinase_AGC"/>
</dbReference>
<dbReference type="PROSITE" id="PS00107">
    <property type="entry name" value="PROTEIN_KINASE_ATP"/>
    <property type="match status" value="1"/>
</dbReference>
<dbReference type="HOGENOM" id="CLU_000288_63_5_1"/>
<dbReference type="InterPro" id="IPR017441">
    <property type="entry name" value="Protein_kinase_ATP_BS"/>
</dbReference>